<proteinExistence type="predicted"/>
<dbReference type="Proteomes" id="UP000215214">
    <property type="component" value="Chromosome TJEJU"/>
</dbReference>
<dbReference type="RefSeq" id="WP_095069110.1">
    <property type="nucleotide sequence ID" value="NZ_LT899436.1"/>
</dbReference>
<keyword evidence="3" id="KW-1185">Reference proteome</keyword>
<feature type="domain" description="C-type lectin" evidence="1">
    <location>
        <begin position="209"/>
        <end position="373"/>
    </location>
</feature>
<dbReference type="Gene3D" id="3.10.100.10">
    <property type="entry name" value="Mannose-Binding Protein A, subunit A"/>
    <property type="match status" value="1"/>
</dbReference>
<dbReference type="PROSITE" id="PS51257">
    <property type="entry name" value="PROKAR_LIPOPROTEIN"/>
    <property type="match status" value="1"/>
</dbReference>
<dbReference type="Pfam" id="PF00059">
    <property type="entry name" value="Lectin_C"/>
    <property type="match status" value="1"/>
</dbReference>
<dbReference type="InterPro" id="IPR001304">
    <property type="entry name" value="C-type_lectin-like"/>
</dbReference>
<protein>
    <recommendedName>
        <fullName evidence="1">C-type lectin domain-containing protein</fullName>
    </recommendedName>
</protein>
<evidence type="ECO:0000313" key="2">
    <source>
        <dbReference type="EMBL" id="SNR14255.1"/>
    </source>
</evidence>
<dbReference type="PANTHER" id="PTHR22801">
    <property type="entry name" value="LITHOSTATHINE"/>
    <property type="match status" value="1"/>
</dbReference>
<sequence>MRLNQLFISLGLFLILFSCNEDESKIVVQSNAKEVTKFVVNGVQGTIDVNTNKISVSVTTTDVTNLVPTIEISDKATINPKSGVAQDFSNPVSYTVTAEDGSTKIYSVSVTGQSVSNAKEITKFVVDGVQGTVDRNANKVSVLVTVTDVTNLIPTIEVSDKATINPKSGIAQDFSNPVSYVVTAEDGSTKTFSVSVTIQANTNISSFTHNGKTYEIVQEAKSWKDAAAFAVTRGGFLAEINDQQEQDAIFQALNNANITPNNTVAPDGGGGSYVWLGGNDIGTGGNWVWNGNNQGTGTPFWSGATTGNVVNNSYVNWGRPTNGAPNPNGPFNEPDNFNGAQDALGLSLNGWPLGFAGQWNDVDETNRLFFVIELN</sequence>
<dbReference type="EMBL" id="LT899436">
    <property type="protein sequence ID" value="SNR14255.1"/>
    <property type="molecule type" value="Genomic_DNA"/>
</dbReference>
<dbReference type="InterPro" id="IPR016187">
    <property type="entry name" value="CTDL_fold"/>
</dbReference>
<organism evidence="2 3">
    <name type="scientific">Tenacibaculum jejuense</name>
    <dbReference type="NCBI Taxonomy" id="584609"/>
    <lineage>
        <taxon>Bacteria</taxon>
        <taxon>Pseudomonadati</taxon>
        <taxon>Bacteroidota</taxon>
        <taxon>Flavobacteriia</taxon>
        <taxon>Flavobacteriales</taxon>
        <taxon>Flavobacteriaceae</taxon>
        <taxon>Tenacibaculum</taxon>
    </lineage>
</organism>
<dbReference type="InterPro" id="IPR050801">
    <property type="entry name" value="Ca-Dep_Lectins_ImmuneDev"/>
</dbReference>
<accession>A0A238U5E5</accession>
<name>A0A238U5E5_9FLAO</name>
<dbReference type="InterPro" id="IPR032186">
    <property type="entry name" value="DUF5018"/>
</dbReference>
<reference evidence="2 3" key="1">
    <citation type="submission" date="2017-07" db="EMBL/GenBank/DDBJ databases">
        <authorList>
            <person name="Sun Z.S."/>
            <person name="Albrecht U."/>
            <person name="Echele G."/>
            <person name="Lee C.C."/>
        </authorList>
    </citation>
    <scope>NUCLEOTIDE SEQUENCE [LARGE SCALE GENOMIC DNA]</scope>
    <source>
        <strain evidence="3">type strain: KCTC 22618</strain>
    </source>
</reference>
<dbReference type="KEGG" id="tje:TJEJU_0458"/>
<dbReference type="PANTHER" id="PTHR22801:SF63">
    <property type="entry name" value="C-TYPE LECTIN DOMAIN-CONTAINING PROTEIN"/>
    <property type="match status" value="1"/>
</dbReference>
<dbReference type="Gene3D" id="2.60.40.2340">
    <property type="match status" value="2"/>
</dbReference>
<dbReference type="PROSITE" id="PS50041">
    <property type="entry name" value="C_TYPE_LECTIN_2"/>
    <property type="match status" value="1"/>
</dbReference>
<dbReference type="InterPro" id="IPR016186">
    <property type="entry name" value="C-type_lectin-like/link_sf"/>
</dbReference>
<dbReference type="Pfam" id="PF16410">
    <property type="entry name" value="DUF5018"/>
    <property type="match status" value="1"/>
</dbReference>
<dbReference type="AlphaFoldDB" id="A0A238U5E5"/>
<evidence type="ECO:0000259" key="1">
    <source>
        <dbReference type="PROSITE" id="PS50041"/>
    </source>
</evidence>
<evidence type="ECO:0000313" key="3">
    <source>
        <dbReference type="Proteomes" id="UP000215214"/>
    </source>
</evidence>
<dbReference type="SUPFAM" id="SSF56436">
    <property type="entry name" value="C-type lectin-like"/>
    <property type="match status" value="1"/>
</dbReference>
<dbReference type="OrthoDB" id="7012117at2"/>
<gene>
    <name evidence="2" type="ORF">TJEJU_0458</name>
</gene>